<accession>A0A942Z995</accession>
<dbReference type="EMBL" id="WSFT01000040">
    <property type="protein sequence ID" value="MBS4539093.1"/>
    <property type="molecule type" value="Genomic_DNA"/>
</dbReference>
<dbReference type="AlphaFoldDB" id="A0A942Z995"/>
<keyword evidence="2 4" id="KW-0663">Pyridoxal phosphate</keyword>
<dbReference type="NCBIfam" id="TIGR02035">
    <property type="entry name" value="D_Ser_am_lyase"/>
    <property type="match status" value="1"/>
</dbReference>
<evidence type="ECO:0000256" key="3">
    <source>
        <dbReference type="ARBA" id="ARBA00023239"/>
    </source>
</evidence>
<dbReference type="GO" id="GO:0030170">
    <property type="term" value="F:pyridoxal phosphate binding"/>
    <property type="evidence" value="ECO:0007669"/>
    <property type="project" value="InterPro"/>
</dbReference>
<comment type="catalytic activity">
    <reaction evidence="4">
        <text>D-serine = pyruvate + NH4(+)</text>
        <dbReference type="Rhea" id="RHEA:13977"/>
        <dbReference type="ChEBI" id="CHEBI:15361"/>
        <dbReference type="ChEBI" id="CHEBI:28938"/>
        <dbReference type="ChEBI" id="CHEBI:35247"/>
        <dbReference type="EC" id="4.3.1.18"/>
    </reaction>
</comment>
<dbReference type="InterPro" id="IPR050147">
    <property type="entry name" value="Ser/Thr_Dehydratase"/>
</dbReference>
<dbReference type="HAMAP" id="MF_01030">
    <property type="entry name" value="D_Ser_dehydrat"/>
    <property type="match status" value="1"/>
</dbReference>
<protein>
    <recommendedName>
        <fullName evidence="4">Probable D-serine dehydratase</fullName>
        <ecNumber evidence="4">4.3.1.18</ecNumber>
    </recommendedName>
    <alternativeName>
        <fullName evidence="4">D-serine deaminase</fullName>
        <shortName evidence="4">DSD</shortName>
    </alternativeName>
</protein>
<dbReference type="RefSeq" id="WP_203367014.1">
    <property type="nucleotide sequence ID" value="NZ_WSFT01000040.1"/>
</dbReference>
<name>A0A942Z995_9FIRM</name>
<dbReference type="Proteomes" id="UP000724672">
    <property type="component" value="Unassembled WGS sequence"/>
</dbReference>
<dbReference type="InterPro" id="IPR011780">
    <property type="entry name" value="D_Ser_am_lyase"/>
</dbReference>
<dbReference type="Pfam" id="PF00291">
    <property type="entry name" value="PALP"/>
    <property type="match status" value="1"/>
</dbReference>
<dbReference type="NCBIfam" id="NF002823">
    <property type="entry name" value="PRK02991.1"/>
    <property type="match status" value="1"/>
</dbReference>
<dbReference type="Gene3D" id="3.40.50.1100">
    <property type="match status" value="2"/>
</dbReference>
<comment type="similarity">
    <text evidence="4">Belongs to the serine/threonine dehydratase family. DsdA subfamily.</text>
</comment>
<evidence type="ECO:0000313" key="7">
    <source>
        <dbReference type="Proteomes" id="UP000724672"/>
    </source>
</evidence>
<gene>
    <name evidence="4" type="primary">dsdA</name>
    <name evidence="6" type="ORF">GOQ27_11510</name>
</gene>
<dbReference type="SUPFAM" id="SSF53686">
    <property type="entry name" value="Tryptophan synthase beta subunit-like PLP-dependent enzymes"/>
    <property type="match status" value="1"/>
</dbReference>
<reference evidence="6" key="1">
    <citation type="submission" date="2019-12" db="EMBL/GenBank/DDBJ databases">
        <title>Clostridiaceae gen. nov. sp. nov., isolated from sediment in Xinjiang, China.</title>
        <authorList>
            <person name="Zhang R."/>
        </authorList>
    </citation>
    <scope>NUCLEOTIDE SEQUENCE</scope>
    <source>
        <strain evidence="6">D2Q-11</strain>
    </source>
</reference>
<dbReference type="EC" id="4.3.1.18" evidence="4"/>
<comment type="caution">
    <text evidence="6">The sequence shown here is derived from an EMBL/GenBank/DDBJ whole genome shotgun (WGS) entry which is preliminary data.</text>
</comment>
<dbReference type="InterPro" id="IPR001926">
    <property type="entry name" value="TrpB-like_PALP"/>
</dbReference>
<dbReference type="PANTHER" id="PTHR48078">
    <property type="entry name" value="THREONINE DEHYDRATASE, MITOCHONDRIAL-RELATED"/>
    <property type="match status" value="1"/>
</dbReference>
<evidence type="ECO:0000256" key="4">
    <source>
        <dbReference type="HAMAP-Rule" id="MF_01030"/>
    </source>
</evidence>
<keyword evidence="7" id="KW-1185">Reference proteome</keyword>
<dbReference type="GO" id="GO:0036088">
    <property type="term" value="P:D-serine catabolic process"/>
    <property type="evidence" value="ECO:0007669"/>
    <property type="project" value="TreeGrafter"/>
</dbReference>
<keyword evidence="3 4" id="KW-0456">Lyase</keyword>
<organism evidence="6 7">
    <name type="scientific">Anaeromonas frigoriresistens</name>
    <dbReference type="NCBI Taxonomy" id="2683708"/>
    <lineage>
        <taxon>Bacteria</taxon>
        <taxon>Bacillati</taxon>
        <taxon>Bacillota</taxon>
        <taxon>Tissierellia</taxon>
        <taxon>Tissierellales</taxon>
        <taxon>Thermohalobacteraceae</taxon>
        <taxon>Anaeromonas</taxon>
    </lineage>
</organism>
<comment type="cofactor">
    <cofactor evidence="1 4">
        <name>pyridoxal 5'-phosphate</name>
        <dbReference type="ChEBI" id="CHEBI:597326"/>
    </cofactor>
</comment>
<dbReference type="PANTHER" id="PTHR48078:SF9">
    <property type="entry name" value="D-SERINE DEHYDRATASE"/>
    <property type="match status" value="1"/>
</dbReference>
<proteinExistence type="inferred from homology"/>
<evidence type="ECO:0000313" key="6">
    <source>
        <dbReference type="EMBL" id="MBS4539093.1"/>
    </source>
</evidence>
<dbReference type="InterPro" id="IPR036052">
    <property type="entry name" value="TrpB-like_PALP_sf"/>
</dbReference>
<dbReference type="GO" id="GO:0016836">
    <property type="term" value="F:hydro-lyase activity"/>
    <property type="evidence" value="ECO:0007669"/>
    <property type="project" value="UniProtKB-UniRule"/>
</dbReference>
<dbReference type="GO" id="GO:0009097">
    <property type="term" value="P:isoleucine biosynthetic process"/>
    <property type="evidence" value="ECO:0007669"/>
    <property type="project" value="TreeGrafter"/>
</dbReference>
<feature type="domain" description="Tryptophan synthase beta chain-like PALP" evidence="5">
    <location>
        <begin position="90"/>
        <end position="384"/>
    </location>
</feature>
<evidence type="ECO:0000256" key="1">
    <source>
        <dbReference type="ARBA" id="ARBA00001933"/>
    </source>
</evidence>
<evidence type="ECO:0000256" key="2">
    <source>
        <dbReference type="ARBA" id="ARBA00022898"/>
    </source>
</evidence>
<sequence>MDEYNRNTLEKIKALKPLFWGNPNKLMFENMATKLDIKYSQILEAEDRLNRFAPLIKRLFPETEDGIIESKLIKADDLIKSLEQSYTIDINGDLYLKCDNYLDIAGSIKARGGIYEVLKITEDILLDNNLISLDGDYSKITEGSYRDIFSQHTIIVGSTGNLGMSIGIMSTALGFNAEIHMSKDAKEWKKSLLRSKGAIVIEHKDDYSKAVEEGRKKALADKKAFFIDDENSIDLFLGYSVAALRVEKQLIDMGVIVDRENPLHVYLPCGVGGAPGGIALGLKYVFKDNVYCYFVEPTHAPCMLLSLVTGDHEKVKISDYSIDNVTEADGLAVGSPSGLVSRIADFLIDGIYTIEDEELFKLLSILKDSEDIKAEPSAVSSLKGPIINNKKGSHIMWLTGGLFIPDDIYNEMYNRGK</sequence>
<evidence type="ECO:0000259" key="5">
    <source>
        <dbReference type="Pfam" id="PF00291"/>
    </source>
</evidence>
<dbReference type="GO" id="GO:0008721">
    <property type="term" value="F:D-serine ammonia-lyase activity"/>
    <property type="evidence" value="ECO:0007669"/>
    <property type="project" value="UniProtKB-EC"/>
</dbReference>
<feature type="modified residue" description="N6-(pyridoxal phosphate)lysine" evidence="4">
    <location>
        <position position="109"/>
    </location>
</feature>